<organism evidence="6 7">
    <name type="scientific">Paenibacillus barengoltzii J12</name>
    <dbReference type="NCBI Taxonomy" id="935846"/>
    <lineage>
        <taxon>Bacteria</taxon>
        <taxon>Bacillati</taxon>
        <taxon>Bacillota</taxon>
        <taxon>Bacilli</taxon>
        <taxon>Bacillales</taxon>
        <taxon>Paenibacillaceae</taxon>
        <taxon>Paenibacillus</taxon>
    </lineage>
</organism>
<evidence type="ECO:0000256" key="4">
    <source>
        <dbReference type="ARBA" id="ARBA00023316"/>
    </source>
</evidence>
<dbReference type="InterPro" id="IPR004629">
    <property type="entry name" value="WecG_TagA_CpsF"/>
</dbReference>
<keyword evidence="2 5" id="KW-0808">Transferase</keyword>
<name>A0ABY1LSF0_9BACL</name>
<proteinExistence type="inferred from homology"/>
<evidence type="ECO:0000313" key="6">
    <source>
        <dbReference type="EMBL" id="SME94623.1"/>
    </source>
</evidence>
<comment type="catalytic activity">
    <reaction evidence="5">
        <text>UDP-N-acetyl-alpha-D-mannosamine + N-acetyl-alpha-D-glucosaminyl-di-trans,octa-cis-undecaprenyl diphosphate = N-acetyl-beta-D-mannosaminyl-(1-&gt;4)-N-acetyl-alpha-D-glucosaminyl di-trans,octa-cis-undecaprenyl diphosphate + UDP + H(+)</text>
        <dbReference type="Rhea" id="RHEA:16053"/>
        <dbReference type="ChEBI" id="CHEBI:15378"/>
        <dbReference type="ChEBI" id="CHEBI:58223"/>
        <dbReference type="ChEBI" id="CHEBI:62959"/>
        <dbReference type="ChEBI" id="CHEBI:68623"/>
        <dbReference type="ChEBI" id="CHEBI:132210"/>
        <dbReference type="EC" id="2.4.1.187"/>
    </reaction>
</comment>
<dbReference type="CDD" id="cd06533">
    <property type="entry name" value="Glyco_transf_WecG_TagA"/>
    <property type="match status" value="1"/>
</dbReference>
<keyword evidence="4 5" id="KW-0961">Cell wall biogenesis/degradation</keyword>
<dbReference type="HAMAP" id="MF_02070">
    <property type="entry name" value="TagA_TarA"/>
    <property type="match status" value="1"/>
</dbReference>
<dbReference type="Proteomes" id="UP000192939">
    <property type="component" value="Unassembled WGS sequence"/>
</dbReference>
<dbReference type="InterPro" id="IPR034714">
    <property type="entry name" value="TagA_TarA"/>
</dbReference>
<keyword evidence="7" id="KW-1185">Reference proteome</keyword>
<evidence type="ECO:0000256" key="3">
    <source>
        <dbReference type="ARBA" id="ARBA00022944"/>
    </source>
</evidence>
<evidence type="ECO:0000256" key="5">
    <source>
        <dbReference type="HAMAP-Rule" id="MF_02070"/>
    </source>
</evidence>
<protein>
    <recommendedName>
        <fullName evidence="5">N-acetylglucosaminyldiphosphoundecaprenol N-acetyl-beta-D-mannosaminyltransferase</fullName>
        <ecNumber evidence="5">2.4.1.187</ecNumber>
    </recommendedName>
    <alternativeName>
        <fullName evidence="5">N-acetylmannosaminyltransferase</fullName>
    </alternativeName>
    <alternativeName>
        <fullName evidence="5">UDP-N-acetylmannosamine transferase</fullName>
    </alternativeName>
    <alternativeName>
        <fullName evidence="5">UDP-N-acetylmannosamine:N-acetylglucosaminyl pyrophosphorylundecaprenol N-acetylmannosaminyltransferase</fullName>
    </alternativeName>
</protein>
<keyword evidence="1 5" id="KW-0328">Glycosyltransferase</keyword>
<gene>
    <name evidence="6" type="ORF">SAMN02744124_00373</name>
</gene>
<dbReference type="PANTHER" id="PTHR34136">
    <property type="match status" value="1"/>
</dbReference>
<evidence type="ECO:0000313" key="7">
    <source>
        <dbReference type="Proteomes" id="UP000192939"/>
    </source>
</evidence>
<comment type="pathway">
    <text evidence="5">Cell wall biogenesis; teichoic acid biosynthesis.</text>
</comment>
<dbReference type="Pfam" id="PF03808">
    <property type="entry name" value="Glyco_tran_WecG"/>
    <property type="match status" value="1"/>
</dbReference>
<dbReference type="PANTHER" id="PTHR34136:SF1">
    <property type="entry name" value="UDP-N-ACETYL-D-MANNOSAMINURONIC ACID TRANSFERASE"/>
    <property type="match status" value="1"/>
</dbReference>
<evidence type="ECO:0000256" key="1">
    <source>
        <dbReference type="ARBA" id="ARBA00022676"/>
    </source>
</evidence>
<comment type="similarity">
    <text evidence="5">Belongs to the glycosyltransferase 26 family. TagA/TarA subfamily.</text>
</comment>
<evidence type="ECO:0000256" key="2">
    <source>
        <dbReference type="ARBA" id="ARBA00022679"/>
    </source>
</evidence>
<reference evidence="6 7" key="1">
    <citation type="submission" date="2017-04" db="EMBL/GenBank/DDBJ databases">
        <authorList>
            <person name="Varghese N."/>
            <person name="Submissions S."/>
        </authorList>
    </citation>
    <scope>NUCLEOTIDE SEQUENCE [LARGE SCALE GENOMIC DNA]</scope>
    <source>
        <strain evidence="6 7">J12</strain>
    </source>
</reference>
<dbReference type="EC" id="2.4.1.187" evidence="5"/>
<keyword evidence="3 5" id="KW-0777">Teichoic acid biosynthesis</keyword>
<dbReference type="EMBL" id="FXAE01000002">
    <property type="protein sequence ID" value="SME94623.1"/>
    <property type="molecule type" value="Genomic_DNA"/>
</dbReference>
<dbReference type="NCBIfam" id="TIGR00696">
    <property type="entry name" value="wecG_tagA_cpsF"/>
    <property type="match status" value="1"/>
</dbReference>
<sequence length="258" mass="28832">MGEQVMTMIKEGIPTVSVFGVPVCKWGMKETVAYLTEVVAAKTPHHVITANPIMMMAAIENPEYKAMMKTAELIVPDGTGLVWAAQKGGDPVTERVPGYDLLHELMKQGERRGWKVYLLGAAPDVVKETARRLALQYPGTTIAGYRDGYFGPDQDPEVINEIVKAAPDLLFVARGADTQEPWIAKYKDVLRVPVMMGVGGSFDVISGRTKRAPVAFQKLRLEWLYRLLKEPTRFRRMLALPKFAVRVLREKENLTKMG</sequence>
<comment type="caution">
    <text evidence="6">The sequence shown here is derived from an EMBL/GenBank/DDBJ whole genome shotgun (WGS) entry which is preliminary data.</text>
</comment>
<accession>A0ABY1LSF0</accession>
<comment type="function">
    <text evidence="5">Catalyzes the conversion of GlcNAc-PP-undecaprenol into ManNAc-GlcNAc-PP-undecaprenol, the first committed lipid intermediate in the de novo synthesis of teichoic acid.</text>
</comment>